<reference evidence="2" key="2">
    <citation type="journal article" date="2024" name="Plant">
        <title>Genomic evolution and insights into agronomic trait innovations of Sesamum species.</title>
        <authorList>
            <person name="Miao H."/>
            <person name="Wang L."/>
            <person name="Qu L."/>
            <person name="Liu H."/>
            <person name="Sun Y."/>
            <person name="Le M."/>
            <person name="Wang Q."/>
            <person name="Wei S."/>
            <person name="Zheng Y."/>
            <person name="Lin W."/>
            <person name="Duan Y."/>
            <person name="Cao H."/>
            <person name="Xiong S."/>
            <person name="Wang X."/>
            <person name="Wei L."/>
            <person name="Li C."/>
            <person name="Ma Q."/>
            <person name="Ju M."/>
            <person name="Zhao R."/>
            <person name="Li G."/>
            <person name="Mu C."/>
            <person name="Tian Q."/>
            <person name="Mei H."/>
            <person name="Zhang T."/>
            <person name="Gao T."/>
            <person name="Zhang H."/>
        </authorList>
    </citation>
    <scope>NUCLEOTIDE SEQUENCE</scope>
    <source>
        <strain evidence="2">G02</strain>
    </source>
</reference>
<evidence type="ECO:0000313" key="2">
    <source>
        <dbReference type="EMBL" id="KAL0404630.1"/>
    </source>
</evidence>
<comment type="caution">
    <text evidence="2">The sequence shown here is derived from an EMBL/GenBank/DDBJ whole genome shotgun (WGS) entry which is preliminary data.</text>
</comment>
<protein>
    <submittedName>
        <fullName evidence="2">Uncharacterized protein</fullName>
    </submittedName>
</protein>
<dbReference type="EMBL" id="JACGWJ010000008">
    <property type="protein sequence ID" value="KAL0404630.1"/>
    <property type="molecule type" value="Genomic_DNA"/>
</dbReference>
<accession>A0AAW2TII3</accession>
<organism evidence="2">
    <name type="scientific">Sesamum radiatum</name>
    <name type="common">Black benniseed</name>
    <dbReference type="NCBI Taxonomy" id="300843"/>
    <lineage>
        <taxon>Eukaryota</taxon>
        <taxon>Viridiplantae</taxon>
        <taxon>Streptophyta</taxon>
        <taxon>Embryophyta</taxon>
        <taxon>Tracheophyta</taxon>
        <taxon>Spermatophyta</taxon>
        <taxon>Magnoliopsida</taxon>
        <taxon>eudicotyledons</taxon>
        <taxon>Gunneridae</taxon>
        <taxon>Pentapetalae</taxon>
        <taxon>asterids</taxon>
        <taxon>lamiids</taxon>
        <taxon>Lamiales</taxon>
        <taxon>Pedaliaceae</taxon>
        <taxon>Sesamum</taxon>
    </lineage>
</organism>
<gene>
    <name evidence="2" type="ORF">Sradi_2103800</name>
</gene>
<proteinExistence type="predicted"/>
<sequence length="91" mass="9927">MALAMETNATIIEELLASLTRVIRGLTEHVEELDAQIAKLINKAVNVDKSHIMGKQVEAHDEAEASTSKPYSKNCELEDVSGLLTIKVPVI</sequence>
<evidence type="ECO:0000256" key="1">
    <source>
        <dbReference type="SAM" id="Coils"/>
    </source>
</evidence>
<reference evidence="2" key="1">
    <citation type="submission" date="2020-06" db="EMBL/GenBank/DDBJ databases">
        <authorList>
            <person name="Li T."/>
            <person name="Hu X."/>
            <person name="Zhang T."/>
            <person name="Song X."/>
            <person name="Zhang H."/>
            <person name="Dai N."/>
            <person name="Sheng W."/>
            <person name="Hou X."/>
            <person name="Wei L."/>
        </authorList>
    </citation>
    <scope>NUCLEOTIDE SEQUENCE</scope>
    <source>
        <strain evidence="2">G02</strain>
        <tissue evidence="2">Leaf</tissue>
    </source>
</reference>
<name>A0AAW2TII3_SESRA</name>
<feature type="coiled-coil region" evidence="1">
    <location>
        <begin position="16"/>
        <end position="50"/>
    </location>
</feature>
<dbReference type="AlphaFoldDB" id="A0AAW2TII3"/>
<keyword evidence="1" id="KW-0175">Coiled coil</keyword>